<sequence length="229" mass="26095">MPGSLNFQSTGEDYMLYQTVNTQMWRKIWVVGDLHGCRAQLDAQLQKRDFDKQQDLLLSVGDLIDRGPDSRGCLALMQEPWFRCVRGNHEQMALAALDGRDQTLWMMNGGEWFWQLKGAKLIAARHALKRCAELPLILHLDFGDRVVVIAHADYPASHYALGQDVDWQQVVWSRDRLGRHQRGSSTHIDGASDFYFGHTPLEQPLNVANQHYIDTGAVFGNHLTLVQLQ</sequence>
<dbReference type="InterPro" id="IPR029052">
    <property type="entry name" value="Metallo-depent_PP-like"/>
</dbReference>
<organism evidence="2 3">
    <name type="scientific">Candidatus Pantoea symbiotica</name>
    <dbReference type="NCBI Taxonomy" id="1884370"/>
    <lineage>
        <taxon>Bacteria</taxon>
        <taxon>Pseudomonadati</taxon>
        <taxon>Pseudomonadota</taxon>
        <taxon>Gammaproteobacteria</taxon>
        <taxon>Enterobacterales</taxon>
        <taxon>Erwiniaceae</taxon>
        <taxon>Pantoea</taxon>
    </lineage>
</organism>
<keyword evidence="3" id="KW-1185">Reference proteome</keyword>
<proteinExistence type="predicted"/>
<dbReference type="EMBL" id="FOSD01000002">
    <property type="protein sequence ID" value="SFJ68709.1"/>
    <property type="molecule type" value="Genomic_DNA"/>
</dbReference>
<dbReference type="PANTHER" id="PTHR42850">
    <property type="entry name" value="METALLOPHOSPHOESTERASE"/>
    <property type="match status" value="1"/>
</dbReference>
<dbReference type="SUPFAM" id="SSF56300">
    <property type="entry name" value="Metallo-dependent phosphatases"/>
    <property type="match status" value="1"/>
</dbReference>
<gene>
    <name evidence="2" type="ORF">SAMN05518863_102327</name>
</gene>
<dbReference type="Proteomes" id="UP000198841">
    <property type="component" value="Unassembled WGS sequence"/>
</dbReference>
<name>A0A1I3TE41_9GAMM</name>
<dbReference type="Pfam" id="PF00149">
    <property type="entry name" value="Metallophos"/>
    <property type="match status" value="1"/>
</dbReference>
<evidence type="ECO:0000259" key="1">
    <source>
        <dbReference type="PROSITE" id="PS00125"/>
    </source>
</evidence>
<comment type="caution">
    <text evidence="2">The sequence shown here is derived from an EMBL/GenBank/DDBJ whole genome shotgun (WGS) entry which is preliminary data.</text>
</comment>
<accession>A0A1I3TE41</accession>
<reference evidence="2 3" key="1">
    <citation type="submission" date="2016-10" db="EMBL/GenBank/DDBJ databases">
        <authorList>
            <person name="Varghese N."/>
            <person name="Submissions S."/>
        </authorList>
    </citation>
    <scope>NUCLEOTIDE SEQUENCE [LARGE SCALE GENOMIC DNA]</scope>
    <source>
        <strain evidence="2 3">YR512</strain>
    </source>
</reference>
<dbReference type="InterPro" id="IPR050126">
    <property type="entry name" value="Ap4A_hydrolase"/>
</dbReference>
<dbReference type="PROSITE" id="PS00125">
    <property type="entry name" value="SER_THR_PHOSPHATASE"/>
    <property type="match status" value="1"/>
</dbReference>
<evidence type="ECO:0000313" key="2">
    <source>
        <dbReference type="EMBL" id="SFJ68709.1"/>
    </source>
</evidence>
<dbReference type="Gene3D" id="3.60.21.10">
    <property type="match status" value="1"/>
</dbReference>
<protein>
    <submittedName>
        <fullName evidence="2">Serine/threonine protein phosphatase 1</fullName>
    </submittedName>
</protein>
<feature type="domain" description="Serine/threonine specific protein phosphatases" evidence="1">
    <location>
        <begin position="85"/>
        <end position="90"/>
    </location>
</feature>
<dbReference type="PANTHER" id="PTHR42850:SF10">
    <property type="entry name" value="SERINE_THREONINE-PROTEIN PHOSPHATASE 1"/>
    <property type="match status" value="1"/>
</dbReference>
<evidence type="ECO:0000313" key="3">
    <source>
        <dbReference type="Proteomes" id="UP000198841"/>
    </source>
</evidence>
<dbReference type="InterPro" id="IPR004843">
    <property type="entry name" value="Calcineurin-like_PHP"/>
</dbReference>
<dbReference type="InterPro" id="IPR006186">
    <property type="entry name" value="Ser/Thr-sp_prot-phosphatase"/>
</dbReference>